<evidence type="ECO:0000313" key="2">
    <source>
        <dbReference type="EMBL" id="PNF35910.1"/>
    </source>
</evidence>
<protein>
    <recommendedName>
        <fullName evidence="1">Retrovirus-related Pol polyprotein from transposon TNT 1-94-like beta-barrel domain-containing protein</fullName>
    </recommendedName>
</protein>
<dbReference type="Pfam" id="PF22936">
    <property type="entry name" value="Pol_BBD"/>
    <property type="match status" value="1"/>
</dbReference>
<organism evidence="2 3">
    <name type="scientific">Cryptotermes secundus</name>
    <dbReference type="NCBI Taxonomy" id="105785"/>
    <lineage>
        <taxon>Eukaryota</taxon>
        <taxon>Metazoa</taxon>
        <taxon>Ecdysozoa</taxon>
        <taxon>Arthropoda</taxon>
        <taxon>Hexapoda</taxon>
        <taxon>Insecta</taxon>
        <taxon>Pterygota</taxon>
        <taxon>Neoptera</taxon>
        <taxon>Polyneoptera</taxon>
        <taxon>Dictyoptera</taxon>
        <taxon>Blattodea</taxon>
        <taxon>Blattoidea</taxon>
        <taxon>Termitoidae</taxon>
        <taxon>Kalotermitidae</taxon>
        <taxon>Cryptotermitinae</taxon>
        <taxon>Cryptotermes</taxon>
    </lineage>
</organism>
<dbReference type="EMBL" id="NEVH01007397">
    <property type="protein sequence ID" value="PNF35910.1"/>
    <property type="molecule type" value="Genomic_DNA"/>
</dbReference>
<dbReference type="Proteomes" id="UP000235965">
    <property type="component" value="Unassembled WGS sequence"/>
</dbReference>
<proteinExistence type="predicted"/>
<dbReference type="InterPro" id="IPR054722">
    <property type="entry name" value="PolX-like_BBD"/>
</dbReference>
<comment type="caution">
    <text evidence="2">The sequence shown here is derived from an EMBL/GenBank/DDBJ whole genome shotgun (WGS) entry which is preliminary data.</text>
</comment>
<name>A0A2J7R516_9NEOP</name>
<keyword evidence="3" id="KW-1185">Reference proteome</keyword>
<gene>
    <name evidence="2" type="ORF">B7P43_G06978</name>
</gene>
<accession>A0A2J7R516</accession>
<reference evidence="2 3" key="1">
    <citation type="submission" date="2017-12" db="EMBL/GenBank/DDBJ databases">
        <title>Hemimetabolous genomes reveal molecular basis of termite eusociality.</title>
        <authorList>
            <person name="Harrison M.C."/>
            <person name="Jongepier E."/>
            <person name="Robertson H.M."/>
            <person name="Arning N."/>
            <person name="Bitard-Feildel T."/>
            <person name="Chao H."/>
            <person name="Childers C.P."/>
            <person name="Dinh H."/>
            <person name="Doddapaneni H."/>
            <person name="Dugan S."/>
            <person name="Gowin J."/>
            <person name="Greiner C."/>
            <person name="Han Y."/>
            <person name="Hu H."/>
            <person name="Hughes D.S.T."/>
            <person name="Huylmans A.-K."/>
            <person name="Kemena C."/>
            <person name="Kremer L.P.M."/>
            <person name="Lee S.L."/>
            <person name="Lopez-Ezquerra A."/>
            <person name="Mallet L."/>
            <person name="Monroy-Kuhn J.M."/>
            <person name="Moser A."/>
            <person name="Murali S.C."/>
            <person name="Muzny D.M."/>
            <person name="Otani S."/>
            <person name="Piulachs M.-D."/>
            <person name="Poelchau M."/>
            <person name="Qu J."/>
            <person name="Schaub F."/>
            <person name="Wada-Katsumata A."/>
            <person name="Worley K.C."/>
            <person name="Xie Q."/>
            <person name="Ylla G."/>
            <person name="Poulsen M."/>
            <person name="Gibbs R.A."/>
            <person name="Schal C."/>
            <person name="Richards S."/>
            <person name="Belles X."/>
            <person name="Korb J."/>
            <person name="Bornberg-Bauer E."/>
        </authorList>
    </citation>
    <scope>NUCLEOTIDE SEQUENCE [LARGE SCALE GENOMIC DNA]</scope>
    <source>
        <tissue evidence="2">Whole body</tissue>
    </source>
</reference>
<dbReference type="AlphaFoldDB" id="A0A2J7R516"/>
<sequence>MSVNSHPVNTAWYLDSGATQHICKNINMFDTYSELKIEKEVKIGDGKPLKAIGVSTVNVNSYTGIEYINLSITDRCMYWTCVQIFSLWVWP</sequence>
<feature type="domain" description="Retrovirus-related Pol polyprotein from transposon TNT 1-94-like beta-barrel" evidence="1">
    <location>
        <begin position="12"/>
        <end position="68"/>
    </location>
</feature>
<dbReference type="InParanoid" id="A0A2J7R516"/>
<evidence type="ECO:0000259" key="1">
    <source>
        <dbReference type="Pfam" id="PF22936"/>
    </source>
</evidence>
<evidence type="ECO:0000313" key="3">
    <source>
        <dbReference type="Proteomes" id="UP000235965"/>
    </source>
</evidence>